<evidence type="ECO:0000256" key="1">
    <source>
        <dbReference type="ARBA" id="ARBA00001400"/>
    </source>
</evidence>
<evidence type="ECO:0000256" key="6">
    <source>
        <dbReference type="ARBA" id="ARBA00022763"/>
    </source>
</evidence>
<feature type="domain" description="Uracil-DNA glycosylase-like" evidence="13">
    <location>
        <begin position="60"/>
        <end position="225"/>
    </location>
</feature>
<dbReference type="NCBIfam" id="NF003588">
    <property type="entry name" value="PRK05254.1-1"/>
    <property type="match status" value="1"/>
</dbReference>
<comment type="function">
    <text evidence="2 9 11">Excises uracil residues from the DNA which can arise as a result of misincorporation of dUMP residues by DNA polymerase or due to deamination of cytosine.</text>
</comment>
<evidence type="ECO:0000256" key="5">
    <source>
        <dbReference type="ARBA" id="ARBA00018429"/>
    </source>
</evidence>
<feature type="region of interest" description="Disordered" evidence="12">
    <location>
        <begin position="239"/>
        <end position="278"/>
    </location>
</feature>
<keyword evidence="8 9" id="KW-0234">DNA repair</keyword>
<dbReference type="EC" id="3.2.2.27" evidence="4 9"/>
<dbReference type="NCBIfam" id="TIGR00628">
    <property type="entry name" value="ung"/>
    <property type="match status" value="1"/>
</dbReference>
<evidence type="ECO:0000313" key="14">
    <source>
        <dbReference type="EMBL" id="MBM6704633.1"/>
    </source>
</evidence>
<evidence type="ECO:0000256" key="2">
    <source>
        <dbReference type="ARBA" id="ARBA00002631"/>
    </source>
</evidence>
<feature type="compositionally biased region" description="Basic and acidic residues" evidence="12">
    <location>
        <begin position="249"/>
        <end position="272"/>
    </location>
</feature>
<comment type="subcellular location">
    <subcellularLocation>
        <location evidence="9">Cytoplasm</location>
    </subcellularLocation>
</comment>
<keyword evidence="6 9" id="KW-0227">DNA damage</keyword>
<dbReference type="PANTHER" id="PTHR11264:SF0">
    <property type="entry name" value="URACIL-DNA GLYCOSYLASE"/>
    <property type="match status" value="1"/>
</dbReference>
<evidence type="ECO:0000256" key="9">
    <source>
        <dbReference type="HAMAP-Rule" id="MF_00148"/>
    </source>
</evidence>
<accession>A0ABS2DV97</accession>
<dbReference type="InterPro" id="IPR005122">
    <property type="entry name" value="Uracil-DNA_glycosylase-like"/>
</dbReference>
<dbReference type="RefSeq" id="WP_205103740.1">
    <property type="nucleotide sequence ID" value="NZ_JACJJC010000014.1"/>
</dbReference>
<name>A0ABS2DV97_9BURK</name>
<evidence type="ECO:0000256" key="7">
    <source>
        <dbReference type="ARBA" id="ARBA00022801"/>
    </source>
</evidence>
<sequence length="278" mass="30623">MTSRLAALSVKPDFSIETLQGRWRALAADFLMSAQGRTLVAHIDALETNVYPPTPFKALELTPFESVRAVIIGQDPYHTPGKAEGLAFSVGNNEALPPSLKNIFKELAWEEGCRAPVRTAGSLVDWAHQGVLLLNTILTVEEGKPLSHAGLGWEAFTNELIETLSREKSHLVFVLWGRPAQQMRALIDERKHAVIASSHPSPFSASRGPDAFMLSRTFSRVNEWLAAHGEAQIDWRGPVSASEVAAAQRTERKKTDASNRKKAESKVPRLDPEQPSLF</sequence>
<dbReference type="Gene3D" id="3.40.470.10">
    <property type="entry name" value="Uracil-DNA glycosylase-like domain"/>
    <property type="match status" value="1"/>
</dbReference>
<dbReference type="HAMAP" id="MF_00148">
    <property type="entry name" value="UDG"/>
    <property type="match status" value="1"/>
</dbReference>
<dbReference type="NCBIfam" id="NF003589">
    <property type="entry name" value="PRK05254.1-2"/>
    <property type="match status" value="1"/>
</dbReference>
<evidence type="ECO:0000256" key="4">
    <source>
        <dbReference type="ARBA" id="ARBA00012030"/>
    </source>
</evidence>
<reference evidence="14 15" key="1">
    <citation type="journal article" date="2021" name="Sci. Rep.">
        <title>The distribution of antibiotic resistance genes in chicken gut microbiota commensals.</title>
        <authorList>
            <person name="Juricova H."/>
            <person name="Matiasovicova J."/>
            <person name="Kubasova T."/>
            <person name="Cejkova D."/>
            <person name="Rychlik I."/>
        </authorList>
    </citation>
    <scope>NUCLEOTIDE SEQUENCE [LARGE SCALE GENOMIC DNA]</scope>
    <source>
        <strain evidence="14 15">An829</strain>
    </source>
</reference>
<evidence type="ECO:0000256" key="8">
    <source>
        <dbReference type="ARBA" id="ARBA00023204"/>
    </source>
</evidence>
<proteinExistence type="inferred from homology"/>
<dbReference type="SMART" id="SM00986">
    <property type="entry name" value="UDG"/>
    <property type="match status" value="1"/>
</dbReference>
<dbReference type="InterPro" id="IPR036895">
    <property type="entry name" value="Uracil-DNA_glycosylase-like_sf"/>
</dbReference>
<dbReference type="EMBL" id="JACJJC010000014">
    <property type="protein sequence ID" value="MBM6704633.1"/>
    <property type="molecule type" value="Genomic_DNA"/>
</dbReference>
<dbReference type="NCBIfam" id="NF003592">
    <property type="entry name" value="PRK05254.1-5"/>
    <property type="match status" value="1"/>
</dbReference>
<dbReference type="SUPFAM" id="SSF52141">
    <property type="entry name" value="Uracil-DNA glycosylase-like"/>
    <property type="match status" value="1"/>
</dbReference>
<comment type="similarity">
    <text evidence="3 9 11">Belongs to the uracil-DNA glycosylase (UDG) superfamily. UNG family.</text>
</comment>
<evidence type="ECO:0000256" key="10">
    <source>
        <dbReference type="PROSITE-ProRule" id="PRU10072"/>
    </source>
</evidence>
<dbReference type="Proteomes" id="UP000715095">
    <property type="component" value="Unassembled WGS sequence"/>
</dbReference>
<evidence type="ECO:0000256" key="11">
    <source>
        <dbReference type="RuleBase" id="RU003780"/>
    </source>
</evidence>
<comment type="catalytic activity">
    <reaction evidence="1 9 11">
        <text>Hydrolyzes single-stranded DNA or mismatched double-stranded DNA and polynucleotides, releasing free uracil.</text>
        <dbReference type="EC" id="3.2.2.27"/>
    </reaction>
</comment>
<dbReference type="InterPro" id="IPR018085">
    <property type="entry name" value="Ura-DNA_Glyclase_AS"/>
</dbReference>
<feature type="active site" description="Proton acceptor" evidence="9 10">
    <location>
        <position position="75"/>
    </location>
</feature>
<evidence type="ECO:0000256" key="3">
    <source>
        <dbReference type="ARBA" id="ARBA00008184"/>
    </source>
</evidence>
<dbReference type="CDD" id="cd10027">
    <property type="entry name" value="UDG-F1-like"/>
    <property type="match status" value="1"/>
</dbReference>
<keyword evidence="9" id="KW-0963">Cytoplasm</keyword>
<gene>
    <name evidence="9" type="primary">ung</name>
    <name evidence="14" type="ORF">H6A60_09085</name>
</gene>
<dbReference type="InterPro" id="IPR002043">
    <property type="entry name" value="UDG_fam1"/>
</dbReference>
<keyword evidence="15" id="KW-1185">Reference proteome</keyword>
<keyword evidence="7 9" id="KW-0378">Hydrolase</keyword>
<comment type="caution">
    <text evidence="14">The sequence shown here is derived from an EMBL/GenBank/DDBJ whole genome shotgun (WGS) entry which is preliminary data.</text>
</comment>
<protein>
    <recommendedName>
        <fullName evidence="5 9">Uracil-DNA glycosylase</fullName>
        <shortName evidence="9">UDG</shortName>
        <ecNumber evidence="4 9">3.2.2.27</ecNumber>
    </recommendedName>
</protein>
<keyword evidence="14" id="KW-0326">Glycosidase</keyword>
<dbReference type="PROSITE" id="PS00130">
    <property type="entry name" value="U_DNA_GLYCOSYLASE"/>
    <property type="match status" value="1"/>
</dbReference>
<dbReference type="Pfam" id="PF03167">
    <property type="entry name" value="UDG"/>
    <property type="match status" value="1"/>
</dbReference>
<dbReference type="SMART" id="SM00987">
    <property type="entry name" value="UreE_C"/>
    <property type="match status" value="1"/>
</dbReference>
<evidence type="ECO:0000256" key="12">
    <source>
        <dbReference type="SAM" id="MobiDB-lite"/>
    </source>
</evidence>
<organism evidence="14 15">
    <name type="scientific">Sutterella massiliensis</name>
    <dbReference type="NCBI Taxonomy" id="1816689"/>
    <lineage>
        <taxon>Bacteria</taxon>
        <taxon>Pseudomonadati</taxon>
        <taxon>Pseudomonadota</taxon>
        <taxon>Betaproteobacteria</taxon>
        <taxon>Burkholderiales</taxon>
        <taxon>Sutterellaceae</taxon>
        <taxon>Sutterella</taxon>
    </lineage>
</organism>
<evidence type="ECO:0000313" key="15">
    <source>
        <dbReference type="Proteomes" id="UP000715095"/>
    </source>
</evidence>
<dbReference type="GO" id="GO:0004844">
    <property type="term" value="F:uracil DNA N-glycosylase activity"/>
    <property type="evidence" value="ECO:0007669"/>
    <property type="project" value="UniProtKB-EC"/>
</dbReference>
<dbReference type="PANTHER" id="PTHR11264">
    <property type="entry name" value="URACIL-DNA GLYCOSYLASE"/>
    <property type="match status" value="1"/>
</dbReference>
<evidence type="ECO:0000259" key="13">
    <source>
        <dbReference type="SMART" id="SM00986"/>
    </source>
</evidence>